<evidence type="ECO:0000256" key="1">
    <source>
        <dbReference type="ARBA" id="ARBA00009353"/>
    </source>
</evidence>
<protein>
    <submittedName>
        <fullName evidence="4">TIGR01777 family oxidoreductase</fullName>
    </submittedName>
</protein>
<sequence length="295" mass="33085">MNTILITGGTGLIGSALTKKLNDKGYRVHILTRSPKENNEFRWDIKEGYIDKDAFANVRYIIHLAGAGIADERWTDERKQELVDSRVKTANLLFHKVQEYQVSIKKFISASGIGYYGAVTSDKIFAENDAPGSDFISETCVQWENAARQFEHINIPVTILRTGVVLTKNGGALPKMNTPLFLAALGNGKQYMPWIHIDDLCELYIKAIEDEKFTGAYNAVAPEHQTNESFTKLLGKVIDKWVLPINAPSFILKLVLGEMACILLEGSRISAEKTSEFYNFKFPDLRTALNAIYND</sequence>
<keyword evidence="5" id="KW-1185">Reference proteome</keyword>
<dbReference type="InterPro" id="IPR010099">
    <property type="entry name" value="SDR39U1"/>
</dbReference>
<dbReference type="Gene3D" id="3.40.50.720">
    <property type="entry name" value="NAD(P)-binding Rossmann-like Domain"/>
    <property type="match status" value="1"/>
</dbReference>
<evidence type="ECO:0000259" key="3">
    <source>
        <dbReference type="Pfam" id="PF08338"/>
    </source>
</evidence>
<dbReference type="PANTHER" id="PTHR11092:SF0">
    <property type="entry name" value="EPIMERASE FAMILY PROTEIN SDR39U1"/>
    <property type="match status" value="1"/>
</dbReference>
<dbReference type="PANTHER" id="PTHR11092">
    <property type="entry name" value="SUGAR NUCLEOTIDE EPIMERASE RELATED"/>
    <property type="match status" value="1"/>
</dbReference>
<gene>
    <name evidence="4" type="ORF">P8625_04405</name>
</gene>
<dbReference type="Pfam" id="PF01370">
    <property type="entry name" value="Epimerase"/>
    <property type="match status" value="1"/>
</dbReference>
<proteinExistence type="inferred from homology"/>
<dbReference type="InterPro" id="IPR013549">
    <property type="entry name" value="DUF1731"/>
</dbReference>
<evidence type="ECO:0000259" key="2">
    <source>
        <dbReference type="Pfam" id="PF01370"/>
    </source>
</evidence>
<comment type="similarity">
    <text evidence="1">Belongs to the NAD(P)-dependent epimerase/dehydratase family. SDR39U1 subfamily.</text>
</comment>
<evidence type="ECO:0000313" key="5">
    <source>
        <dbReference type="Proteomes" id="UP001232001"/>
    </source>
</evidence>
<name>A0ABY8L8F0_9FLAO</name>
<dbReference type="InterPro" id="IPR036291">
    <property type="entry name" value="NAD(P)-bd_dom_sf"/>
</dbReference>
<evidence type="ECO:0000313" key="4">
    <source>
        <dbReference type="EMBL" id="WGH76409.1"/>
    </source>
</evidence>
<feature type="domain" description="NAD-dependent epimerase/dehydratase" evidence="2">
    <location>
        <begin position="4"/>
        <end position="212"/>
    </location>
</feature>
<accession>A0ABY8L8F0</accession>
<dbReference type="Proteomes" id="UP001232001">
    <property type="component" value="Chromosome"/>
</dbReference>
<dbReference type="SUPFAM" id="SSF51735">
    <property type="entry name" value="NAD(P)-binding Rossmann-fold domains"/>
    <property type="match status" value="1"/>
</dbReference>
<organism evidence="4 5">
    <name type="scientific">Tenacibaculum tangerinum</name>
    <dbReference type="NCBI Taxonomy" id="3038772"/>
    <lineage>
        <taxon>Bacteria</taxon>
        <taxon>Pseudomonadati</taxon>
        <taxon>Bacteroidota</taxon>
        <taxon>Flavobacteriia</taxon>
        <taxon>Flavobacteriales</taxon>
        <taxon>Flavobacteriaceae</taxon>
        <taxon>Tenacibaculum</taxon>
    </lineage>
</organism>
<dbReference type="NCBIfam" id="TIGR01777">
    <property type="entry name" value="yfcH"/>
    <property type="match status" value="1"/>
</dbReference>
<dbReference type="InterPro" id="IPR001509">
    <property type="entry name" value="Epimerase_deHydtase"/>
</dbReference>
<dbReference type="RefSeq" id="WP_279652276.1">
    <property type="nucleotide sequence ID" value="NZ_CP122539.1"/>
</dbReference>
<dbReference type="Pfam" id="PF08338">
    <property type="entry name" value="DUF1731"/>
    <property type="match status" value="1"/>
</dbReference>
<dbReference type="EMBL" id="CP122539">
    <property type="protein sequence ID" value="WGH76409.1"/>
    <property type="molecule type" value="Genomic_DNA"/>
</dbReference>
<feature type="domain" description="DUF1731" evidence="3">
    <location>
        <begin position="247"/>
        <end position="292"/>
    </location>
</feature>
<reference evidence="4 5" key="1">
    <citation type="submission" date="2023-04" db="EMBL/GenBank/DDBJ databases">
        <title>Tenacibaculum tangerinum sp. nov., isolated from sea tidal flat of South Korea.</title>
        <authorList>
            <person name="Lee S.H."/>
            <person name="Kim J.-J."/>
        </authorList>
    </citation>
    <scope>NUCLEOTIDE SEQUENCE [LARGE SCALE GENOMIC DNA]</scope>
    <source>
        <strain evidence="4 5">GRR-S3-23</strain>
    </source>
</reference>